<dbReference type="Proteomes" id="UP000656548">
    <property type="component" value="Unassembled WGS sequence"/>
</dbReference>
<dbReference type="PRINTS" id="PR00455">
    <property type="entry name" value="HTHTETR"/>
</dbReference>
<dbReference type="PROSITE" id="PS50977">
    <property type="entry name" value="HTH_TETR_2"/>
    <property type="match status" value="1"/>
</dbReference>
<dbReference type="InterPro" id="IPR009057">
    <property type="entry name" value="Homeodomain-like_sf"/>
</dbReference>
<dbReference type="PROSITE" id="PS01081">
    <property type="entry name" value="HTH_TETR_1"/>
    <property type="match status" value="1"/>
</dbReference>
<dbReference type="InterPro" id="IPR023772">
    <property type="entry name" value="DNA-bd_HTH_TetR-type_CS"/>
</dbReference>
<proteinExistence type="predicted"/>
<dbReference type="EMBL" id="JADBEJ010000005">
    <property type="protein sequence ID" value="MBE1580089.1"/>
    <property type="molecule type" value="Genomic_DNA"/>
</dbReference>
<dbReference type="PANTHER" id="PTHR30055:SF234">
    <property type="entry name" value="HTH-TYPE TRANSCRIPTIONAL REGULATOR BETI"/>
    <property type="match status" value="1"/>
</dbReference>
<evidence type="ECO:0000313" key="7">
    <source>
        <dbReference type="Proteomes" id="UP000656548"/>
    </source>
</evidence>
<evidence type="ECO:0000259" key="5">
    <source>
        <dbReference type="PROSITE" id="PS50977"/>
    </source>
</evidence>
<evidence type="ECO:0000256" key="4">
    <source>
        <dbReference type="PROSITE-ProRule" id="PRU00335"/>
    </source>
</evidence>
<dbReference type="SUPFAM" id="SSF48498">
    <property type="entry name" value="Tetracyclin repressor-like, C-terminal domain"/>
    <property type="match status" value="1"/>
</dbReference>
<keyword evidence="7" id="KW-1185">Reference proteome</keyword>
<evidence type="ECO:0000256" key="1">
    <source>
        <dbReference type="ARBA" id="ARBA00023015"/>
    </source>
</evidence>
<dbReference type="InterPro" id="IPR036271">
    <property type="entry name" value="Tet_transcr_reg_TetR-rel_C_sf"/>
</dbReference>
<name>A0ABR9LHE8_9PSEU</name>
<keyword evidence="1" id="KW-0805">Transcription regulation</keyword>
<dbReference type="SUPFAM" id="SSF46689">
    <property type="entry name" value="Homeodomain-like"/>
    <property type="match status" value="1"/>
</dbReference>
<dbReference type="InterPro" id="IPR054126">
    <property type="entry name" value="CprB_TetR_C"/>
</dbReference>
<evidence type="ECO:0000313" key="6">
    <source>
        <dbReference type="EMBL" id="MBE1580089.1"/>
    </source>
</evidence>
<reference evidence="6 7" key="1">
    <citation type="submission" date="2020-10" db="EMBL/GenBank/DDBJ databases">
        <title>Sequencing the genomes of 1000 actinobacteria strains.</title>
        <authorList>
            <person name="Klenk H.-P."/>
        </authorList>
    </citation>
    <scope>NUCLEOTIDE SEQUENCE [LARGE SCALE GENOMIC DNA]</scope>
    <source>
        <strain evidence="6 7">DSM 46661</strain>
    </source>
</reference>
<dbReference type="Pfam" id="PF00440">
    <property type="entry name" value="TetR_N"/>
    <property type="match status" value="1"/>
</dbReference>
<accession>A0ABR9LHE8</accession>
<dbReference type="NCBIfam" id="NF041196">
    <property type="entry name" value="ScbR_bind_reg"/>
    <property type="match status" value="1"/>
</dbReference>
<feature type="DNA-binding region" description="H-T-H motif" evidence="4">
    <location>
        <begin position="53"/>
        <end position="72"/>
    </location>
</feature>
<comment type="caution">
    <text evidence="6">The sequence shown here is derived from an EMBL/GenBank/DDBJ whole genome shotgun (WGS) entry which is preliminary data.</text>
</comment>
<feature type="domain" description="HTH tetR-type" evidence="5">
    <location>
        <begin position="30"/>
        <end position="90"/>
    </location>
</feature>
<dbReference type="InterPro" id="IPR047923">
    <property type="entry name" value="ArpA-like"/>
</dbReference>
<keyword evidence="2 4" id="KW-0238">DNA-binding</keyword>
<gene>
    <name evidence="6" type="ORF">H4W30_007149</name>
</gene>
<dbReference type="PANTHER" id="PTHR30055">
    <property type="entry name" value="HTH-TYPE TRANSCRIPTIONAL REGULATOR RUTR"/>
    <property type="match status" value="1"/>
</dbReference>
<evidence type="ECO:0000256" key="2">
    <source>
        <dbReference type="ARBA" id="ARBA00023125"/>
    </source>
</evidence>
<keyword evidence="3" id="KW-0804">Transcription</keyword>
<dbReference type="Gene3D" id="1.10.357.10">
    <property type="entry name" value="Tetracycline Repressor, domain 2"/>
    <property type="match status" value="1"/>
</dbReference>
<organism evidence="6 7">
    <name type="scientific">Amycolatopsis roodepoortensis</name>
    <dbReference type="NCBI Taxonomy" id="700274"/>
    <lineage>
        <taxon>Bacteria</taxon>
        <taxon>Bacillati</taxon>
        <taxon>Actinomycetota</taxon>
        <taxon>Actinomycetes</taxon>
        <taxon>Pseudonocardiales</taxon>
        <taxon>Pseudonocardiaceae</taxon>
        <taxon>Amycolatopsis</taxon>
    </lineage>
</organism>
<sequence length="216" mass="23975">MPKPGKTPLQLLGEPKERTKLAPLRQDRAVRTRALVVVAAAELFAERGFHGTSVKDVAERAEVTKGAVYFHFPDKETLASAVVEKHYDRRTEVLEDLLAERLSPLDTVVVLLDRMAIAFRDDPVIQGGARLQNERTFIQANLPEPFVGWTDLLTSLLRDAAKAGQLRSGEDPEALARSFVAAFFGVQHISDRLHGRADIAERWAETRDLLLRAACG</sequence>
<dbReference type="InterPro" id="IPR001647">
    <property type="entry name" value="HTH_TetR"/>
</dbReference>
<dbReference type="Pfam" id="PF21935">
    <property type="entry name" value="TetR_C_45"/>
    <property type="match status" value="1"/>
</dbReference>
<evidence type="ECO:0000256" key="3">
    <source>
        <dbReference type="ARBA" id="ARBA00023163"/>
    </source>
</evidence>
<protein>
    <submittedName>
        <fullName evidence="6">AcrR family transcriptional regulator</fullName>
    </submittedName>
</protein>
<dbReference type="RefSeq" id="WP_318780722.1">
    <property type="nucleotide sequence ID" value="NZ_JADBEJ010000005.1"/>
</dbReference>
<dbReference type="InterPro" id="IPR050109">
    <property type="entry name" value="HTH-type_TetR-like_transc_reg"/>
</dbReference>